<feature type="chain" id="PRO_5002798394" description="BHLH domain-containing protein" evidence="3">
    <location>
        <begin position="20"/>
        <end position="282"/>
    </location>
</feature>
<dbReference type="KEGG" id="tad:TRIADDRAFT_53647"/>
<sequence>MRNSIFALLTLLIWQSSYWMMILKQQGIIALPISDKWNKTIAKAISPSSLLPLSINDRNNPSVSDNHPPITHRTTINSTIPQELLLNSTILPPSVDQTNSNNTDHNQDHSMVNSNNIDHHRHPQGNNSHRHQNNNDDNNNDNNYYINTNQVMVVTTQWQQQSTSPSSPGLATTRTNTNRGRYFSPREIKCCNIAMVSGDRHYPCNVYRQTQERNDQIERHKKSLNTNNVNLRKKLVKIFKAAIAELQEVQRCTDTSKKIRHYERCCTSMNYFRLVRKSRKRG</sequence>
<feature type="region of interest" description="Disordered" evidence="2">
    <location>
        <begin position="92"/>
        <end position="142"/>
    </location>
</feature>
<feature type="compositionally biased region" description="Basic residues" evidence="2">
    <location>
        <begin position="119"/>
        <end position="132"/>
    </location>
</feature>
<dbReference type="Proteomes" id="UP000009022">
    <property type="component" value="Unassembled WGS sequence"/>
</dbReference>
<evidence type="ECO:0000313" key="4">
    <source>
        <dbReference type="EMBL" id="EDV27692.1"/>
    </source>
</evidence>
<evidence type="ECO:0000313" key="5">
    <source>
        <dbReference type="Proteomes" id="UP000009022"/>
    </source>
</evidence>
<reference evidence="4 5" key="1">
    <citation type="journal article" date="2008" name="Nature">
        <title>The Trichoplax genome and the nature of placozoans.</title>
        <authorList>
            <person name="Srivastava M."/>
            <person name="Begovic E."/>
            <person name="Chapman J."/>
            <person name="Putnam N.H."/>
            <person name="Hellsten U."/>
            <person name="Kawashima T."/>
            <person name="Kuo A."/>
            <person name="Mitros T."/>
            <person name="Salamov A."/>
            <person name="Carpenter M.L."/>
            <person name="Signorovitch A.Y."/>
            <person name="Moreno M.A."/>
            <person name="Kamm K."/>
            <person name="Grimwood J."/>
            <person name="Schmutz J."/>
            <person name="Shapiro H."/>
            <person name="Grigoriev I.V."/>
            <person name="Buss L.W."/>
            <person name="Schierwater B."/>
            <person name="Dellaporta S.L."/>
            <person name="Rokhsar D.S."/>
        </authorList>
    </citation>
    <scope>NUCLEOTIDE SEQUENCE [LARGE SCALE GENOMIC DNA]</scope>
    <source>
        <strain evidence="4 5">Grell-BS-1999</strain>
    </source>
</reference>
<dbReference type="CTD" id="6750741"/>
<accession>B3RPS6</accession>
<dbReference type="GeneID" id="6750741"/>
<evidence type="ECO:0000256" key="1">
    <source>
        <dbReference type="SAM" id="Coils"/>
    </source>
</evidence>
<organism evidence="4 5">
    <name type="scientific">Trichoplax adhaerens</name>
    <name type="common">Trichoplax reptans</name>
    <dbReference type="NCBI Taxonomy" id="10228"/>
    <lineage>
        <taxon>Eukaryota</taxon>
        <taxon>Metazoa</taxon>
        <taxon>Placozoa</taxon>
        <taxon>Uniplacotomia</taxon>
        <taxon>Trichoplacea</taxon>
        <taxon>Trichoplacidae</taxon>
        <taxon>Trichoplax</taxon>
    </lineage>
</organism>
<feature type="signal peptide" evidence="3">
    <location>
        <begin position="1"/>
        <end position="19"/>
    </location>
</feature>
<evidence type="ECO:0000256" key="3">
    <source>
        <dbReference type="SAM" id="SignalP"/>
    </source>
</evidence>
<keyword evidence="5" id="KW-1185">Reference proteome</keyword>
<dbReference type="AlphaFoldDB" id="B3RPS6"/>
<dbReference type="RefSeq" id="XP_002109526.1">
    <property type="nucleotide sequence ID" value="XM_002109490.1"/>
</dbReference>
<evidence type="ECO:0008006" key="6">
    <source>
        <dbReference type="Google" id="ProtNLM"/>
    </source>
</evidence>
<dbReference type="InParanoid" id="B3RPS6"/>
<protein>
    <recommendedName>
        <fullName evidence="6">BHLH domain-containing protein</fullName>
    </recommendedName>
</protein>
<dbReference type="HOGENOM" id="CLU_988061_0_0_1"/>
<keyword evidence="3" id="KW-0732">Signal</keyword>
<proteinExistence type="predicted"/>
<dbReference type="EMBL" id="DS985242">
    <property type="protein sequence ID" value="EDV27692.1"/>
    <property type="molecule type" value="Genomic_DNA"/>
</dbReference>
<evidence type="ECO:0000256" key="2">
    <source>
        <dbReference type="SAM" id="MobiDB-lite"/>
    </source>
</evidence>
<feature type="compositionally biased region" description="Polar residues" evidence="2">
    <location>
        <begin position="92"/>
        <end position="116"/>
    </location>
</feature>
<feature type="compositionally biased region" description="Polar residues" evidence="2">
    <location>
        <begin position="169"/>
        <end position="179"/>
    </location>
</feature>
<name>B3RPS6_TRIAD</name>
<feature type="coiled-coil region" evidence="1">
    <location>
        <begin position="207"/>
        <end position="234"/>
    </location>
</feature>
<feature type="region of interest" description="Disordered" evidence="2">
    <location>
        <begin position="160"/>
        <end position="179"/>
    </location>
</feature>
<gene>
    <name evidence="4" type="ORF">TRIADDRAFT_53647</name>
</gene>
<keyword evidence="1" id="KW-0175">Coiled coil</keyword>